<dbReference type="EMBL" id="PKPP01004404">
    <property type="protein sequence ID" value="PWA64521.1"/>
    <property type="molecule type" value="Genomic_DNA"/>
</dbReference>
<dbReference type="Gene3D" id="2.40.330.10">
    <property type="entry name" value="DNA-binding pseudobarrel domain"/>
    <property type="match status" value="1"/>
</dbReference>
<protein>
    <submittedName>
        <fullName evidence="6">Uncharacterized protein</fullName>
    </submittedName>
</protein>
<evidence type="ECO:0000313" key="7">
    <source>
        <dbReference type="Proteomes" id="UP000245207"/>
    </source>
</evidence>
<keyword evidence="3" id="KW-0238">DNA-binding</keyword>
<dbReference type="GO" id="GO:0005634">
    <property type="term" value="C:nucleus"/>
    <property type="evidence" value="ECO:0007669"/>
    <property type="project" value="UniProtKB-SubCell"/>
</dbReference>
<accession>A0A2U1MTD0</accession>
<name>A0A2U1MTD0_ARTAN</name>
<dbReference type="InterPro" id="IPR015300">
    <property type="entry name" value="DNA-bd_pseudobarrel_sf"/>
</dbReference>
<comment type="caution">
    <text evidence="6">The sequence shown here is derived from an EMBL/GenBank/DDBJ whole genome shotgun (WGS) entry which is preliminary data.</text>
</comment>
<dbReference type="Proteomes" id="UP000245207">
    <property type="component" value="Unassembled WGS sequence"/>
</dbReference>
<proteinExistence type="predicted"/>
<keyword evidence="4" id="KW-0804">Transcription</keyword>
<sequence length="426" mass="49767">MPIEFVVQLIHHNEYPEELQLPDVFEEEAYIGNRYLYLAGLARNRKKVTLFRSRFGVYEIRGKAWDEFVAENLNEDLNVLHFIEEGDDSFYVTGYDDDGKQIGGYGDGNQGYYRFQSRVTPYQELGINQTIPAEFVAGFGSEGEMMFRCEGDVFNVNVSRLNHNGDGVLAEYVFNQDNWTALCEEKELEFGDIVVFTKIRNNLINVMGFIVDGSSNTNVQFLGATRRNAVQPAVPHDDAKNERMCHLCMWPGHREHFHERTDVFYKRFSEILAFNRLAIPAKFQGENPIHMYRKALLKHNHLELEFSVRMDHHYENPSRTNHVNMYGEWAWFDQQCGFCYTKMLRFRLMWVVSDLEDDEETRYPVFHGSFVNDTTKAICVMKVVRIYGTEENPSRNILMRSHPFQVPWFKTSSCIHTCRSKDGLLI</sequence>
<reference evidence="6 7" key="1">
    <citation type="journal article" date="2018" name="Mol. Plant">
        <title>The genome of Artemisia annua provides insight into the evolution of Asteraceae family and artemisinin biosynthesis.</title>
        <authorList>
            <person name="Shen Q."/>
            <person name="Zhang L."/>
            <person name="Liao Z."/>
            <person name="Wang S."/>
            <person name="Yan T."/>
            <person name="Shi P."/>
            <person name="Liu M."/>
            <person name="Fu X."/>
            <person name="Pan Q."/>
            <person name="Wang Y."/>
            <person name="Lv Z."/>
            <person name="Lu X."/>
            <person name="Zhang F."/>
            <person name="Jiang W."/>
            <person name="Ma Y."/>
            <person name="Chen M."/>
            <person name="Hao X."/>
            <person name="Li L."/>
            <person name="Tang Y."/>
            <person name="Lv G."/>
            <person name="Zhou Y."/>
            <person name="Sun X."/>
            <person name="Brodelius P.E."/>
            <person name="Rose J.K.C."/>
            <person name="Tang K."/>
        </authorList>
    </citation>
    <scope>NUCLEOTIDE SEQUENCE [LARGE SCALE GENOMIC DNA]</scope>
    <source>
        <strain evidence="7">cv. Huhao1</strain>
        <tissue evidence="6">Leaf</tissue>
    </source>
</reference>
<dbReference type="SUPFAM" id="SSF101936">
    <property type="entry name" value="DNA-binding pseudobarrel domain"/>
    <property type="match status" value="1"/>
</dbReference>
<evidence type="ECO:0000256" key="2">
    <source>
        <dbReference type="ARBA" id="ARBA00023015"/>
    </source>
</evidence>
<evidence type="ECO:0000256" key="4">
    <source>
        <dbReference type="ARBA" id="ARBA00023163"/>
    </source>
</evidence>
<evidence type="ECO:0000256" key="1">
    <source>
        <dbReference type="ARBA" id="ARBA00004123"/>
    </source>
</evidence>
<organism evidence="6 7">
    <name type="scientific">Artemisia annua</name>
    <name type="common">Sweet wormwood</name>
    <dbReference type="NCBI Taxonomy" id="35608"/>
    <lineage>
        <taxon>Eukaryota</taxon>
        <taxon>Viridiplantae</taxon>
        <taxon>Streptophyta</taxon>
        <taxon>Embryophyta</taxon>
        <taxon>Tracheophyta</taxon>
        <taxon>Spermatophyta</taxon>
        <taxon>Magnoliopsida</taxon>
        <taxon>eudicotyledons</taxon>
        <taxon>Gunneridae</taxon>
        <taxon>Pentapetalae</taxon>
        <taxon>asterids</taxon>
        <taxon>campanulids</taxon>
        <taxon>Asterales</taxon>
        <taxon>Asteraceae</taxon>
        <taxon>Asteroideae</taxon>
        <taxon>Anthemideae</taxon>
        <taxon>Artemisiinae</taxon>
        <taxon>Artemisia</taxon>
    </lineage>
</organism>
<gene>
    <name evidence="6" type="ORF">CTI12_AA328160</name>
</gene>
<keyword evidence="2" id="KW-0805">Transcription regulation</keyword>
<evidence type="ECO:0000313" key="6">
    <source>
        <dbReference type="EMBL" id="PWA64521.1"/>
    </source>
</evidence>
<evidence type="ECO:0000256" key="3">
    <source>
        <dbReference type="ARBA" id="ARBA00023125"/>
    </source>
</evidence>
<dbReference type="AlphaFoldDB" id="A0A2U1MTD0"/>
<comment type="subcellular location">
    <subcellularLocation>
        <location evidence="1">Nucleus</location>
    </subcellularLocation>
</comment>
<evidence type="ECO:0000256" key="5">
    <source>
        <dbReference type="ARBA" id="ARBA00023242"/>
    </source>
</evidence>
<keyword evidence="7" id="KW-1185">Reference proteome</keyword>
<dbReference type="GO" id="GO:0003677">
    <property type="term" value="F:DNA binding"/>
    <property type="evidence" value="ECO:0007669"/>
    <property type="project" value="UniProtKB-KW"/>
</dbReference>
<keyword evidence="5" id="KW-0539">Nucleus</keyword>